<dbReference type="AlphaFoldDB" id="A9KMR4"/>
<name>A9KMR4_LACP7</name>
<protein>
    <submittedName>
        <fullName evidence="1">Uncharacterized protein</fullName>
    </submittedName>
</protein>
<gene>
    <name evidence="1" type="ordered locus">Cphy_1131</name>
</gene>
<dbReference type="OrthoDB" id="3186597at2"/>
<accession>A9KMR4</accession>
<evidence type="ECO:0000313" key="2">
    <source>
        <dbReference type="Proteomes" id="UP000000370"/>
    </source>
</evidence>
<sequence length="82" mass="9856">MKYISIAEVLTLNQKIKEADLPYQIHLRDACGKQSLWIEDLNDDKNDQKRRILEELLAEYFHSLHFILEFSEDRMNFWISAN</sequence>
<proteinExistence type="predicted"/>
<reference evidence="2" key="1">
    <citation type="submission" date="2007-11" db="EMBL/GenBank/DDBJ databases">
        <title>Complete genome sequence of Clostridium phytofermentans ISDg.</title>
        <authorList>
            <person name="Leschine S.B."/>
            <person name="Warnick T.A."/>
            <person name="Blanchard J.L."/>
            <person name="Schnell D.J."/>
            <person name="Petit E.L."/>
            <person name="LaTouf W.G."/>
            <person name="Copeland A."/>
            <person name="Lucas S."/>
            <person name="Lapidus A."/>
            <person name="Barry K."/>
            <person name="Glavina del Rio T."/>
            <person name="Dalin E."/>
            <person name="Tice H."/>
            <person name="Pitluck S."/>
            <person name="Kiss H."/>
            <person name="Brettin T."/>
            <person name="Bruce D."/>
            <person name="Detter J.C."/>
            <person name="Han C."/>
            <person name="Kuske C."/>
            <person name="Schmutz J."/>
            <person name="Larimer F."/>
            <person name="Land M."/>
            <person name="Hauser L."/>
            <person name="Kyrpides N."/>
            <person name="Kim E.A."/>
            <person name="Richardson P."/>
        </authorList>
    </citation>
    <scope>NUCLEOTIDE SEQUENCE [LARGE SCALE GENOMIC DNA]</scope>
    <source>
        <strain evidence="2">ATCC 700394 / DSM 18823 / ISDg</strain>
    </source>
</reference>
<dbReference type="HOGENOM" id="CLU_2552294_0_0_9"/>
<evidence type="ECO:0000313" key="1">
    <source>
        <dbReference type="EMBL" id="ABX41509.1"/>
    </source>
</evidence>
<organism evidence="1 2">
    <name type="scientific">Lachnoclostridium phytofermentans (strain ATCC 700394 / DSM 18823 / ISDg)</name>
    <name type="common">Clostridium phytofermentans</name>
    <dbReference type="NCBI Taxonomy" id="357809"/>
    <lineage>
        <taxon>Bacteria</taxon>
        <taxon>Bacillati</taxon>
        <taxon>Bacillota</taxon>
        <taxon>Clostridia</taxon>
        <taxon>Lachnospirales</taxon>
        <taxon>Lachnospiraceae</taxon>
    </lineage>
</organism>
<dbReference type="eggNOG" id="ENOG50332NE">
    <property type="taxonomic scope" value="Bacteria"/>
</dbReference>
<dbReference type="KEGG" id="cpy:Cphy_1131"/>
<keyword evidence="2" id="KW-1185">Reference proteome</keyword>
<dbReference type="Proteomes" id="UP000000370">
    <property type="component" value="Chromosome"/>
</dbReference>
<dbReference type="STRING" id="357809.Cphy_1131"/>
<dbReference type="EMBL" id="CP000885">
    <property type="protein sequence ID" value="ABX41509.1"/>
    <property type="molecule type" value="Genomic_DNA"/>
</dbReference>
<dbReference type="RefSeq" id="WP_012199155.1">
    <property type="nucleotide sequence ID" value="NC_010001.1"/>
</dbReference>